<feature type="domain" description="UBC core" evidence="10">
    <location>
        <begin position="32"/>
        <end position="179"/>
    </location>
</feature>
<feature type="compositionally biased region" description="Polar residues" evidence="9">
    <location>
        <begin position="7"/>
        <end position="21"/>
    </location>
</feature>
<dbReference type="InterPro" id="IPR000608">
    <property type="entry name" value="UBC"/>
</dbReference>
<dbReference type="GO" id="GO:0005524">
    <property type="term" value="F:ATP binding"/>
    <property type="evidence" value="ECO:0007669"/>
    <property type="project" value="UniProtKB-KW"/>
</dbReference>
<evidence type="ECO:0000256" key="9">
    <source>
        <dbReference type="SAM" id="MobiDB-lite"/>
    </source>
</evidence>
<proteinExistence type="predicted"/>
<gene>
    <name evidence="11" type="ORF">BN1708_009984</name>
</gene>
<dbReference type="AlphaFoldDB" id="A0A0G4KMI9"/>
<evidence type="ECO:0000256" key="5">
    <source>
        <dbReference type="ARBA" id="ARBA00022840"/>
    </source>
</evidence>
<dbReference type="EMBL" id="CVQH01002447">
    <property type="protein sequence ID" value="CRK10963.1"/>
    <property type="molecule type" value="Genomic_DNA"/>
</dbReference>
<dbReference type="FunFam" id="3.10.110.10:FF:000068">
    <property type="entry name" value="Ubiquitin-conjugating enzyme E2-20 kDa"/>
    <property type="match status" value="2"/>
</dbReference>
<dbReference type="InterPro" id="IPR050113">
    <property type="entry name" value="Ub_conjugating_enzyme"/>
</dbReference>
<name>A0A0G4KMI9_VERLO</name>
<evidence type="ECO:0000313" key="11">
    <source>
        <dbReference type="EMBL" id="CRK10963.1"/>
    </source>
</evidence>
<evidence type="ECO:0000259" key="10">
    <source>
        <dbReference type="PROSITE" id="PS50127"/>
    </source>
</evidence>
<dbReference type="Gene3D" id="3.10.110.10">
    <property type="entry name" value="Ubiquitin Conjugating Enzyme"/>
    <property type="match status" value="2"/>
</dbReference>
<keyword evidence="5" id="KW-0067">ATP-binding</keyword>
<feature type="region of interest" description="Disordered" evidence="9">
    <location>
        <begin position="182"/>
        <end position="204"/>
    </location>
</feature>
<keyword evidence="12" id="KW-1185">Reference proteome</keyword>
<dbReference type="STRING" id="100787.A0A0G4KMI9"/>
<feature type="domain" description="UBC core" evidence="10">
    <location>
        <begin position="205"/>
        <end position="352"/>
    </location>
</feature>
<dbReference type="Pfam" id="PF00179">
    <property type="entry name" value="UQ_con"/>
    <property type="match status" value="2"/>
</dbReference>
<dbReference type="PROSITE" id="PS50127">
    <property type="entry name" value="UBC_2"/>
    <property type="match status" value="2"/>
</dbReference>
<protein>
    <recommendedName>
        <fullName evidence="1">E2 ubiquitin-conjugating enzyme</fullName>
        <ecNumber evidence="1">2.3.2.23</ecNumber>
    </recommendedName>
    <alternativeName>
        <fullName evidence="8">E2 ubiquitin-conjugating enzyme 11</fullName>
    </alternativeName>
    <alternativeName>
        <fullName evidence="7">Ubiquitin carrier protein</fullName>
    </alternativeName>
    <alternativeName>
        <fullName evidence="6">Ubiquitin-protein ligase</fullName>
    </alternativeName>
</protein>
<dbReference type="Proteomes" id="UP000044602">
    <property type="component" value="Unassembled WGS sequence"/>
</dbReference>
<evidence type="ECO:0000313" key="12">
    <source>
        <dbReference type="Proteomes" id="UP000044602"/>
    </source>
</evidence>
<evidence type="ECO:0000256" key="3">
    <source>
        <dbReference type="ARBA" id="ARBA00022741"/>
    </source>
</evidence>
<feature type="compositionally biased region" description="Polar residues" evidence="9">
    <location>
        <begin position="182"/>
        <end position="194"/>
    </location>
</feature>
<evidence type="ECO:0000256" key="6">
    <source>
        <dbReference type="ARBA" id="ARBA00030012"/>
    </source>
</evidence>
<accession>A0A0G4KMI9</accession>
<organism evidence="11 12">
    <name type="scientific">Verticillium longisporum</name>
    <name type="common">Verticillium dahliae var. longisporum</name>
    <dbReference type="NCBI Taxonomy" id="100787"/>
    <lineage>
        <taxon>Eukaryota</taxon>
        <taxon>Fungi</taxon>
        <taxon>Dikarya</taxon>
        <taxon>Ascomycota</taxon>
        <taxon>Pezizomycotina</taxon>
        <taxon>Sordariomycetes</taxon>
        <taxon>Hypocreomycetidae</taxon>
        <taxon>Glomerellales</taxon>
        <taxon>Plectosphaerellaceae</taxon>
        <taxon>Verticillium</taxon>
    </lineage>
</organism>
<dbReference type="EC" id="2.3.2.23" evidence="1"/>
<dbReference type="CDD" id="cd23791">
    <property type="entry name" value="UBCc_UBE2C"/>
    <property type="match status" value="2"/>
</dbReference>
<dbReference type="PANTHER" id="PTHR24067">
    <property type="entry name" value="UBIQUITIN-CONJUGATING ENZYME E2"/>
    <property type="match status" value="1"/>
</dbReference>
<evidence type="ECO:0000256" key="8">
    <source>
        <dbReference type="ARBA" id="ARBA00080142"/>
    </source>
</evidence>
<dbReference type="GO" id="GO:0061631">
    <property type="term" value="F:ubiquitin conjugating enzyme activity"/>
    <property type="evidence" value="ECO:0007669"/>
    <property type="project" value="UniProtKB-EC"/>
</dbReference>
<reference evidence="11 12" key="1">
    <citation type="submission" date="2015-05" db="EMBL/GenBank/DDBJ databases">
        <authorList>
            <person name="Wang D.B."/>
            <person name="Wang M."/>
        </authorList>
    </citation>
    <scope>NUCLEOTIDE SEQUENCE [LARGE SCALE GENOMIC DNA]</scope>
    <source>
        <strain evidence="11">VL1</strain>
    </source>
</reference>
<sequence>MDFAAEDSQNAAPGSIQQAKLSTARKGPDAGSVTKRLQTELMQLMTSPAPGMSAFPSADGNLMSWTATIEGPDGTPYAGLTLKLSLAFPNNYPYAAPTVLFKTPIYHPNFDFSGRICLDILKDKWTAAYNIQTVLLSLQSLLGEPNNSSPLNGEAAELWDKDMEEFKRKVLAPMDFAAEDSQNAAPGSIQQAKLSTARKGPDAGSVTKRLQTELMQLMTSPAPGVSAFPSADGNLMSWTATIEGPDGTPYAGLTLKLSLAFPNNYPYAAPTVLFKTPIYHPNFDFSGRICLDILKDKWTAAYNIQTVLLSLQSLLGEPNNSSPLNGEAAELWDKDMEEFKRKVLARHRDVEDE</sequence>
<evidence type="ECO:0000256" key="4">
    <source>
        <dbReference type="ARBA" id="ARBA00022786"/>
    </source>
</evidence>
<evidence type="ECO:0000256" key="1">
    <source>
        <dbReference type="ARBA" id="ARBA00012486"/>
    </source>
</evidence>
<keyword evidence="4" id="KW-0833">Ubl conjugation pathway</keyword>
<dbReference type="InterPro" id="IPR016135">
    <property type="entry name" value="UBQ-conjugating_enzyme/RWD"/>
</dbReference>
<dbReference type="SUPFAM" id="SSF54495">
    <property type="entry name" value="UBC-like"/>
    <property type="match status" value="2"/>
</dbReference>
<evidence type="ECO:0000256" key="7">
    <source>
        <dbReference type="ARBA" id="ARBA00031729"/>
    </source>
</evidence>
<keyword evidence="3" id="KW-0547">Nucleotide-binding</keyword>
<keyword evidence="2" id="KW-0808">Transferase</keyword>
<evidence type="ECO:0000256" key="2">
    <source>
        <dbReference type="ARBA" id="ARBA00022679"/>
    </source>
</evidence>
<dbReference type="SMART" id="SM00212">
    <property type="entry name" value="UBCc"/>
    <property type="match status" value="2"/>
</dbReference>
<feature type="region of interest" description="Disordered" evidence="9">
    <location>
        <begin position="1"/>
        <end position="32"/>
    </location>
</feature>